<dbReference type="SUPFAM" id="SSF55486">
    <property type="entry name" value="Metalloproteases ('zincins'), catalytic domain"/>
    <property type="match status" value="1"/>
</dbReference>
<dbReference type="PANTHER" id="PTHR38478:SF1">
    <property type="entry name" value="ZINC DEPENDENT METALLOPROTEASE DOMAIN LIPOPROTEIN"/>
    <property type="match status" value="1"/>
</dbReference>
<accession>A0A8B3D9K5</accession>
<reference evidence="2 3" key="1">
    <citation type="submission" date="2018-08" db="EMBL/GenBank/DDBJ databases">
        <title>Vibrio harveyi strains pathogenic to white snook Centropomus viridis Lockington (1877) and potential probiotic bacteria.</title>
        <authorList>
            <person name="Soto-Rodriguez S."/>
            <person name="Gomez-Gil B."/>
            <person name="Lozano-Olvera R."/>
        </authorList>
    </citation>
    <scope>NUCLEOTIDE SEQUENCE [LARGE SCALE GENOMIC DNA]</scope>
    <source>
        <strain evidence="2 3">CAIM 1508</strain>
    </source>
</reference>
<dbReference type="PANTHER" id="PTHR38478">
    <property type="entry name" value="PEPTIDASE M1A AND M12B"/>
    <property type="match status" value="1"/>
</dbReference>
<dbReference type="InterPro" id="IPR024079">
    <property type="entry name" value="MetalloPept_cat_dom_sf"/>
</dbReference>
<gene>
    <name evidence="2" type="ORF">DS957_025760</name>
</gene>
<evidence type="ECO:0000313" key="3">
    <source>
        <dbReference type="Proteomes" id="UP000253437"/>
    </source>
</evidence>
<name>A0A8B3D9K5_VIBHA</name>
<sequence length="1373" mass="153802">MFKKLTLVSAITAGLAGCGADDQAYDYVERDAKEIAVKDLKDGRWFYVPTTGAAPRFALNQFPFLQGSPRYVELCFSKEGLEVRNYDKNYPDAHLTKDANNYCGEEKFVADDDDVNFAHVLTIPGDFAAYRCKEDGHGDCTNKEETNEDASLNYKSKTHFTPRPEDLEIAEFNMEDLYGITDGLTEIGSPRVISWDFDPEKGTLNFELERSFRIDLDNMSAYINEDTKAGLDDMLVDGAFKSRFYYSLMHESVVATKDYQPVLYPIGDENDIGFFVSETKQLNPITNKYDRDVVYLNRFNPDQDSIKYYLTDNFFEEKNKIFLDATLESIDKMNQALRLFGADSGKPEIEIVNKTKGAGIHPGDLRYNVINLVDEPLANGLLGYGPSVANPMTGEIIKGHVNQYAGVARTGVPYYWDNLARFYNRNQLDLDGLDPLPTTSSATTTSEVSERIESLSTMAAIAKLEADESIPAPLVSKEEMTTSKAATKAPTELKKTFSDELDFEKVVATEENRLSFWAEHNVYPIEASWVSSTSKAMLDNLKLDDDRYFEIKLDDAGKEVSRELKRWKHLPKDLQVKTADAITVATYSNTLVHELGHNLGLRHNFKGSNDKSNYYTLEQAHQLGLNNIPAYSSTMDYAPSMLDETPTWGLYDIAAFKFGYGRKVETVQASSGSAPTPVAKPADDASDEAKAAYNSYLKELQDYQQSFAYRFGDNAENDALMVCSEVKKLTGTDSGKSLYNCDFSRFDTAALSDDSELKAKTRYGVLYYLDKVNEIERKSYDFCTDGNVSLNSDCNRFDEGTNLEEIVSYEWQNYLDSYDRRNLQLYGTTGLYSTDYIGYLLRRYSEMNSIRDKVEDLERIDNLYTNLGYTASTDKPGDFLLRLASNPQYCSEGKADNSWFCDYANGAKKSAAFFLDVLRTPEHQCVIENASGNQKVISFGKLLDNNSHQIPADYDLSAANCFDELAARFIEDADEGYKAVAETQNGRFLNSIGSFDPDYPWSNAVSVLGYWPDKALASYFLARRFSNRYTDEVSFASLLDLPGVQAEYEDIMGNIVANDALSTPVALVDKEGKSYTNLKGTTVNLHLTEQMESLPPMPRGIYRFLGIDAVSRERIGDVILEMGVSQMQSDDYKVKARGKAQFDAFTKQQDRYGIIAGDKVEFVIDGKKFVATKANKLAYDYANQLVTSEGYDLKNYLDNYDSAQLSKIASDIEKAWGPFRTSILPAYHDAVLLLDAPMVNAMKTTIDADIAAGVLTFSTSFGNFVRANLTSGDLVMDSVAGTLSYKGGKAHKTTKVFEAYADAMALIYNNYTKDMMFAVDNVYAGYVASADADKDLWLKDLNLIQAYIRGDIGTVAGEYYEMLDRLPEASDFE</sequence>
<dbReference type="Pfam" id="PF16313">
    <property type="entry name" value="DUF4953"/>
    <property type="match status" value="1"/>
</dbReference>
<proteinExistence type="predicted"/>
<dbReference type="Gene3D" id="3.40.390.10">
    <property type="entry name" value="Collagenase (Catalytic Domain)"/>
    <property type="match status" value="1"/>
</dbReference>
<evidence type="ECO:0000259" key="1">
    <source>
        <dbReference type="Pfam" id="PF16313"/>
    </source>
</evidence>
<evidence type="ECO:0000313" key="2">
    <source>
        <dbReference type="EMBL" id="RIW02016.1"/>
    </source>
</evidence>
<dbReference type="Proteomes" id="UP000253437">
    <property type="component" value="Unassembled WGS sequence"/>
</dbReference>
<dbReference type="InterPro" id="IPR032534">
    <property type="entry name" value="EcxA_zinc-bd"/>
</dbReference>
<dbReference type="PROSITE" id="PS51257">
    <property type="entry name" value="PROKAR_LIPOPROTEIN"/>
    <property type="match status" value="1"/>
</dbReference>
<protein>
    <submittedName>
        <fullName evidence="2">MoxR-like ATPase</fullName>
    </submittedName>
</protein>
<dbReference type="InterPro" id="IPR034032">
    <property type="entry name" value="Zn_MMP-like_bac"/>
</dbReference>
<dbReference type="CDD" id="cd04276">
    <property type="entry name" value="ZnMc_MMP_like_2"/>
    <property type="match status" value="1"/>
</dbReference>
<organism evidence="2 3">
    <name type="scientific">Vibrio harveyi</name>
    <name type="common">Beneckea harveyi</name>
    <dbReference type="NCBI Taxonomy" id="669"/>
    <lineage>
        <taxon>Bacteria</taxon>
        <taxon>Pseudomonadati</taxon>
        <taxon>Pseudomonadota</taxon>
        <taxon>Gammaproteobacteria</taxon>
        <taxon>Vibrionales</taxon>
        <taxon>Vibrionaceae</taxon>
        <taxon>Vibrio</taxon>
    </lineage>
</organism>
<dbReference type="RefSeq" id="WP_114093033.1">
    <property type="nucleotide sequence ID" value="NZ_QOUW02000187.1"/>
</dbReference>
<dbReference type="GO" id="GO:0008237">
    <property type="term" value="F:metallopeptidase activity"/>
    <property type="evidence" value="ECO:0007669"/>
    <property type="project" value="InterPro"/>
</dbReference>
<dbReference type="EMBL" id="QOUW02000187">
    <property type="protein sequence ID" value="RIW02016.1"/>
    <property type="molecule type" value="Genomic_DNA"/>
</dbReference>
<comment type="caution">
    <text evidence="2">The sequence shown here is derived from an EMBL/GenBank/DDBJ whole genome shotgun (WGS) entry which is preliminary data.</text>
</comment>
<feature type="domain" description="EcxA zinc-binding" evidence="1">
    <location>
        <begin position="590"/>
        <end position="663"/>
    </location>
</feature>